<dbReference type="SUPFAM" id="SSF69255">
    <property type="entry name" value="gp5 N-terminal domain-like"/>
    <property type="match status" value="1"/>
</dbReference>
<dbReference type="Gene3D" id="2.40.50.230">
    <property type="entry name" value="Gp5 N-terminal domain"/>
    <property type="match status" value="1"/>
</dbReference>
<dbReference type="PANTHER" id="PTHR32305">
    <property type="match status" value="1"/>
</dbReference>
<dbReference type="PANTHER" id="PTHR32305:SF15">
    <property type="entry name" value="PROTEIN RHSA-RELATED"/>
    <property type="match status" value="1"/>
</dbReference>
<accession>A0A150TJT5</accession>
<evidence type="ECO:0000259" key="5">
    <source>
        <dbReference type="Pfam" id="PF01471"/>
    </source>
</evidence>
<dbReference type="Pfam" id="PF22178">
    <property type="entry name" value="Gp5_trimer_C"/>
    <property type="match status" value="1"/>
</dbReference>
<evidence type="ECO:0000313" key="8">
    <source>
        <dbReference type="EMBL" id="KYG04925.1"/>
    </source>
</evidence>
<gene>
    <name evidence="8" type="ORF">BE21_43915</name>
</gene>
<dbReference type="InterPro" id="IPR017847">
    <property type="entry name" value="T6SS_RhsGE_Vgr_subset"/>
</dbReference>
<comment type="similarity">
    <text evidence="2">Belongs to the VgrG protein family.</text>
</comment>
<dbReference type="Pfam" id="PF04717">
    <property type="entry name" value="Phage_base_V"/>
    <property type="match status" value="1"/>
</dbReference>
<feature type="domain" description="Gp5/Type VI secretion system Vgr C-terminal trimerisation" evidence="7">
    <location>
        <begin position="529"/>
        <end position="637"/>
    </location>
</feature>
<reference evidence="8 9" key="1">
    <citation type="submission" date="2014-02" db="EMBL/GenBank/DDBJ databases">
        <title>The small core and large imbalanced accessory genome model reveals a collaborative survival strategy of Sorangium cellulosum strains in nature.</title>
        <authorList>
            <person name="Han K."/>
            <person name="Peng R."/>
            <person name="Blom J."/>
            <person name="Li Y.-Z."/>
        </authorList>
    </citation>
    <scope>NUCLEOTIDE SEQUENCE [LARGE SCALE GENOMIC DNA]</scope>
    <source>
        <strain evidence="8 9">So0007-03</strain>
    </source>
</reference>
<evidence type="ECO:0000256" key="4">
    <source>
        <dbReference type="SAM" id="MobiDB-lite"/>
    </source>
</evidence>
<dbReference type="Gene3D" id="4.10.220.110">
    <property type="match status" value="1"/>
</dbReference>
<dbReference type="Proteomes" id="UP000075502">
    <property type="component" value="Unassembled WGS sequence"/>
</dbReference>
<feature type="domain" description="Peptidoglycan binding-like" evidence="5">
    <location>
        <begin position="874"/>
        <end position="926"/>
    </location>
</feature>
<feature type="domain" description="Gp5/Type VI secretion system Vgr protein OB-fold" evidence="6">
    <location>
        <begin position="443"/>
        <end position="512"/>
    </location>
</feature>
<name>A0A150TJT5_SORCE</name>
<dbReference type="InterPro" id="IPR050708">
    <property type="entry name" value="T6SS_VgrG/RHS"/>
</dbReference>
<evidence type="ECO:0000256" key="3">
    <source>
        <dbReference type="ARBA" id="ARBA00022525"/>
    </source>
</evidence>
<dbReference type="InterPro" id="IPR002477">
    <property type="entry name" value="Peptidoglycan-bd-like"/>
</dbReference>
<keyword evidence="3" id="KW-0964">Secreted</keyword>
<dbReference type="InterPro" id="IPR054030">
    <property type="entry name" value="Gp5_Vgr_C"/>
</dbReference>
<protein>
    <recommendedName>
        <fullName evidence="10">Gp5/Type VI secretion system Vgr protein OB-fold domain-containing protein</fullName>
    </recommendedName>
</protein>
<dbReference type="SUPFAM" id="SSF69279">
    <property type="entry name" value="Phage tail proteins"/>
    <property type="match status" value="2"/>
</dbReference>
<organism evidence="8 9">
    <name type="scientific">Sorangium cellulosum</name>
    <name type="common">Polyangium cellulosum</name>
    <dbReference type="NCBI Taxonomy" id="56"/>
    <lineage>
        <taxon>Bacteria</taxon>
        <taxon>Pseudomonadati</taxon>
        <taxon>Myxococcota</taxon>
        <taxon>Polyangia</taxon>
        <taxon>Polyangiales</taxon>
        <taxon>Polyangiaceae</taxon>
        <taxon>Sorangium</taxon>
    </lineage>
</organism>
<dbReference type="InterPro" id="IPR036366">
    <property type="entry name" value="PGBDSf"/>
</dbReference>
<evidence type="ECO:0000259" key="7">
    <source>
        <dbReference type="Pfam" id="PF22178"/>
    </source>
</evidence>
<dbReference type="Gene3D" id="2.30.110.50">
    <property type="match status" value="1"/>
</dbReference>
<dbReference type="EMBL" id="JEME01002233">
    <property type="protein sequence ID" value="KYG04925.1"/>
    <property type="molecule type" value="Genomic_DNA"/>
</dbReference>
<dbReference type="Pfam" id="PF01471">
    <property type="entry name" value="PG_binding_1"/>
    <property type="match status" value="1"/>
</dbReference>
<evidence type="ECO:0000259" key="6">
    <source>
        <dbReference type="Pfam" id="PF04717"/>
    </source>
</evidence>
<dbReference type="SUPFAM" id="SSF69349">
    <property type="entry name" value="Phage fibre proteins"/>
    <property type="match status" value="1"/>
</dbReference>
<feature type="region of interest" description="Disordered" evidence="4">
    <location>
        <begin position="286"/>
        <end position="311"/>
    </location>
</feature>
<comment type="caution">
    <text evidence="8">The sequence shown here is derived from an EMBL/GenBank/DDBJ whole genome shotgun (WGS) entry which is preliminary data.</text>
</comment>
<dbReference type="InterPro" id="IPR036365">
    <property type="entry name" value="PGBD-like_sf"/>
</dbReference>
<dbReference type="AlphaFoldDB" id="A0A150TJT5"/>
<dbReference type="InterPro" id="IPR006531">
    <property type="entry name" value="Gp5/Vgr_OB"/>
</dbReference>
<dbReference type="SUPFAM" id="SSF47090">
    <property type="entry name" value="PGBD-like"/>
    <property type="match status" value="1"/>
</dbReference>
<dbReference type="InterPro" id="IPR037026">
    <property type="entry name" value="Vgr_OB-fold_dom_sf"/>
</dbReference>
<evidence type="ECO:0000313" key="9">
    <source>
        <dbReference type="Proteomes" id="UP000075502"/>
    </source>
</evidence>
<dbReference type="Pfam" id="PF05954">
    <property type="entry name" value="Phage_GPD"/>
    <property type="match status" value="1"/>
</dbReference>
<comment type="subcellular location">
    <subcellularLocation>
        <location evidence="1">Secreted</location>
    </subcellularLocation>
</comment>
<dbReference type="GO" id="GO:0005576">
    <property type="term" value="C:extracellular region"/>
    <property type="evidence" value="ECO:0007669"/>
    <property type="project" value="UniProtKB-SubCell"/>
</dbReference>
<evidence type="ECO:0000256" key="1">
    <source>
        <dbReference type="ARBA" id="ARBA00004613"/>
    </source>
</evidence>
<dbReference type="Gene3D" id="1.10.101.10">
    <property type="entry name" value="PGBD-like superfamily/PGBD"/>
    <property type="match status" value="1"/>
</dbReference>
<proteinExistence type="inferred from homology"/>
<dbReference type="Gene3D" id="3.55.50.10">
    <property type="entry name" value="Baseplate protein-like domains"/>
    <property type="match status" value="1"/>
</dbReference>
<feature type="region of interest" description="Disordered" evidence="4">
    <location>
        <begin position="775"/>
        <end position="794"/>
    </location>
</feature>
<evidence type="ECO:0000256" key="2">
    <source>
        <dbReference type="ARBA" id="ARBA00005558"/>
    </source>
</evidence>
<dbReference type="NCBIfam" id="TIGR03361">
    <property type="entry name" value="VI_Rhs_Vgr"/>
    <property type="match status" value="1"/>
</dbReference>
<feature type="compositionally biased region" description="Low complexity" evidence="4">
    <location>
        <begin position="286"/>
        <end position="301"/>
    </location>
</feature>
<dbReference type="NCBIfam" id="TIGR01646">
    <property type="entry name" value="vgr_GE"/>
    <property type="match status" value="1"/>
</dbReference>
<dbReference type="InterPro" id="IPR006533">
    <property type="entry name" value="T6SS_Vgr_RhsGE"/>
</dbReference>
<evidence type="ECO:0008006" key="10">
    <source>
        <dbReference type="Google" id="ProtNLM"/>
    </source>
</evidence>
<sequence length="932" mass="100675">MTTTTPATTDGNPFSLLIGAFSRADFEVLRLSGTEALSRLFSFDLRVATSLDPVQLEASAVGQPATLTIDVPGGSPRVVHGIVVSASFEGAWNADHRVQLDLRIAPRFWLSKRRRNSRIFQNLTVVDIVNAVLDEAGVPRRWVALKRYPARQYCVQYEETDYDFVTRLLAEEGIFFYFEPPASLAQAFPASAGAVAGGAPLAEVLVLCDDPMNCPPIPDAHADGLAMAAAAAAAGVVRAPGPRLVVRDAGGMSIYEDTVTRFAMRRRVRAKTVTLRDYDPHRPLLDLTSSSSVASPVATAEAPPPPPLDPRKLEIYEHHGEYEETDVDGDQARVLLEQHRRRAWIGEGASYCRRLGAGGRFTLHHEASEPMSREYTVTRVTHTGVAPRLARGAASGGALPVTYENRFECVPASIPYRPRRPKRAVRQVLETATVVGPEGQDIHTDQLGRVKVQFHWDRHGRRDQHSSCWLRVAQAWAGAGWGQQFVPRVGMEVLVTFLGGDLDRPMVTGCVYNATHPPPFLLPNNATRSGLRTRSSPGGGGFNEISFDDRAAHEQIFVHAQRDLDEIVRRNHARTVGDSETLEVRGSQVERVGAHRTGHVGGYDRHTVGQNRELAVGGNSTVRVQGSETRRVEGALTTAVGGHAMTSVEQDYTLQVDGFSSTTLGADDGRGGGVLTARGAYTIAASGTLTLSSDKSVVLRCGDTTLELSAEGAKIGGKVIAMAGSESVTLSGNGPSIHLAEEGQILADKLTLLAKESSIVLGEDAAVKGKLVKLNCDDRPEPPEDADDPAAPKTKKLELKLTDYDLAPYAGKKFRLLVEDRVIEGTTDGDGAVREDVPEGAQTADLTLWTGDYPTGPRRRYAISLTKLADPHTVEGVQARLRNLGYYDGPTNGELTPAVVIALREFQSDNALEPTGVLDAATRSKLMDVHGH</sequence>